<feature type="active site" description="Proton acceptor; for dehydratase activity" evidence="9">
    <location>
        <position position="1940"/>
    </location>
</feature>
<dbReference type="PROSITE" id="PS50075">
    <property type="entry name" value="CARRIER"/>
    <property type="match status" value="2"/>
</dbReference>
<keyword evidence="8" id="KW-0511">Multifunctional enzyme</keyword>
<dbReference type="SMART" id="SM00822">
    <property type="entry name" value="PKS_KR"/>
    <property type="match status" value="2"/>
</dbReference>
<dbReference type="CDD" id="cd08953">
    <property type="entry name" value="KR_2_SDR_x"/>
    <property type="match status" value="2"/>
</dbReference>
<dbReference type="PROSITE" id="PS52004">
    <property type="entry name" value="KS3_2"/>
    <property type="match status" value="2"/>
</dbReference>
<dbReference type="Pfam" id="PF22621">
    <property type="entry name" value="CurL-like_PKS_C"/>
    <property type="match status" value="2"/>
</dbReference>
<dbReference type="PROSITE" id="PS52019">
    <property type="entry name" value="PKS_MFAS_DH"/>
    <property type="match status" value="1"/>
</dbReference>
<dbReference type="SMART" id="SM00825">
    <property type="entry name" value="PKS_KS"/>
    <property type="match status" value="2"/>
</dbReference>
<evidence type="ECO:0000256" key="6">
    <source>
        <dbReference type="ARBA" id="ARBA00022832"/>
    </source>
</evidence>
<dbReference type="Pfam" id="PF21394">
    <property type="entry name" value="Beta-ketacyl_N"/>
    <property type="match status" value="2"/>
</dbReference>
<dbReference type="PROSITE" id="PS00012">
    <property type="entry name" value="PHOSPHOPANTETHEINE"/>
    <property type="match status" value="1"/>
</dbReference>
<dbReference type="Pfam" id="PF00109">
    <property type="entry name" value="ketoacyl-synt"/>
    <property type="match status" value="2"/>
</dbReference>
<accession>G8M270</accession>
<dbReference type="InterPro" id="IPR018201">
    <property type="entry name" value="Ketoacyl_synth_AS"/>
</dbReference>
<dbReference type="KEGG" id="ccl:Clocl_2663"/>
<dbReference type="InterPro" id="IPR013968">
    <property type="entry name" value="PKS_KR"/>
</dbReference>
<keyword evidence="14" id="KW-1185">Reference proteome</keyword>
<evidence type="ECO:0000256" key="1">
    <source>
        <dbReference type="ARBA" id="ARBA00003299"/>
    </source>
</evidence>
<dbReference type="InterPro" id="IPR036736">
    <property type="entry name" value="ACP-like_sf"/>
</dbReference>
<dbReference type="SMART" id="SM00823">
    <property type="entry name" value="PKS_PP"/>
    <property type="match status" value="2"/>
</dbReference>
<dbReference type="SMART" id="SM00826">
    <property type="entry name" value="PKS_DH"/>
    <property type="match status" value="1"/>
</dbReference>
<feature type="domain" description="Carrier" evidence="10">
    <location>
        <begin position="1188"/>
        <end position="1263"/>
    </location>
</feature>
<evidence type="ECO:0000313" key="14">
    <source>
        <dbReference type="Proteomes" id="UP000005435"/>
    </source>
</evidence>
<dbReference type="GO" id="GO:0031177">
    <property type="term" value="F:phosphopantetheine binding"/>
    <property type="evidence" value="ECO:0007669"/>
    <property type="project" value="InterPro"/>
</dbReference>
<dbReference type="InterPro" id="IPR049490">
    <property type="entry name" value="C883_1060-like_KR_N"/>
</dbReference>
<dbReference type="InterPro" id="IPR049552">
    <property type="entry name" value="PKS_DH_N"/>
</dbReference>
<dbReference type="FunFam" id="3.40.47.10:FF:000042">
    <property type="entry name" value="Polyketide synthase Pks13"/>
    <property type="match status" value="1"/>
</dbReference>
<dbReference type="eggNOG" id="COG3321">
    <property type="taxonomic scope" value="Bacteria"/>
</dbReference>
<reference evidence="13 14" key="2">
    <citation type="journal article" date="2012" name="Stand. Genomic Sci.">
        <title>Complete Genome Sequence of Clostridium clariflavum DSM 19732.</title>
        <authorList>
            <person name="Izquierdo J.A."/>
            <person name="Goodwin L."/>
            <person name="Davenport K.W."/>
            <person name="Teshima H."/>
            <person name="Bruce D."/>
            <person name="Detter C."/>
            <person name="Tapia R."/>
            <person name="Han S."/>
            <person name="Land M."/>
            <person name="Hauser L."/>
            <person name="Jeffries C.D."/>
            <person name="Han J."/>
            <person name="Pitluck S."/>
            <person name="Nolan M."/>
            <person name="Chen A."/>
            <person name="Huntemann M."/>
            <person name="Mavromatis K."/>
            <person name="Mikhailova N."/>
            <person name="Liolios K."/>
            <person name="Woyke T."/>
            <person name="Lynd L.R."/>
        </authorList>
    </citation>
    <scope>NUCLEOTIDE SEQUENCE [LARGE SCALE GENOMIC DNA]</scope>
    <source>
        <strain evidence="14">DSM 19732 / NBRC 101661 / EBR45</strain>
    </source>
</reference>
<evidence type="ECO:0000256" key="4">
    <source>
        <dbReference type="ARBA" id="ARBA00022553"/>
    </source>
</evidence>
<dbReference type="PANTHER" id="PTHR43775">
    <property type="entry name" value="FATTY ACID SYNTHASE"/>
    <property type="match status" value="1"/>
</dbReference>
<dbReference type="InterPro" id="IPR014031">
    <property type="entry name" value="Ketoacyl_synth_C"/>
</dbReference>
<dbReference type="HOGENOM" id="CLU_226714_0_0_9"/>
<dbReference type="InterPro" id="IPR057326">
    <property type="entry name" value="KR_dom"/>
</dbReference>
<dbReference type="PROSITE" id="PS00606">
    <property type="entry name" value="KS3_1"/>
    <property type="match status" value="1"/>
</dbReference>
<feature type="active site" description="Proton donor; for dehydratase activity" evidence="9">
    <location>
        <position position="2109"/>
    </location>
</feature>
<evidence type="ECO:0000259" key="12">
    <source>
        <dbReference type="PROSITE" id="PS52019"/>
    </source>
</evidence>
<dbReference type="InterPro" id="IPR006162">
    <property type="entry name" value="Ppantetheine_attach_site"/>
</dbReference>
<dbReference type="InterPro" id="IPR020841">
    <property type="entry name" value="PKS_Beta-ketoAc_synthase_dom"/>
</dbReference>
<dbReference type="SMART" id="SM01294">
    <property type="entry name" value="PKS_PP_betabranch"/>
    <property type="match status" value="1"/>
</dbReference>
<dbReference type="InterPro" id="IPR016039">
    <property type="entry name" value="Thiolase-like"/>
</dbReference>
<reference evidence="14" key="1">
    <citation type="submission" date="2011-12" db="EMBL/GenBank/DDBJ databases">
        <title>Complete sequence of Clostridium clariflavum DSM 19732.</title>
        <authorList>
            <consortium name="US DOE Joint Genome Institute"/>
            <person name="Lucas S."/>
            <person name="Han J."/>
            <person name="Lapidus A."/>
            <person name="Cheng J.-F."/>
            <person name="Goodwin L."/>
            <person name="Pitluck S."/>
            <person name="Peters L."/>
            <person name="Teshima H."/>
            <person name="Detter J.C."/>
            <person name="Han C."/>
            <person name="Tapia R."/>
            <person name="Land M."/>
            <person name="Hauser L."/>
            <person name="Kyrpides N."/>
            <person name="Ivanova N."/>
            <person name="Pagani I."/>
            <person name="Kitzmiller T."/>
            <person name="Lynd L."/>
            <person name="Izquierdo J."/>
            <person name="Woyke T."/>
        </authorList>
    </citation>
    <scope>NUCLEOTIDE SEQUENCE [LARGE SCALE GENOMIC DNA]</scope>
    <source>
        <strain evidence="14">DSM 19732 / NBRC 101661 / EBR45</strain>
    </source>
</reference>
<dbReference type="InterPro" id="IPR020807">
    <property type="entry name" value="PKS_DH"/>
</dbReference>
<dbReference type="OrthoDB" id="9765680at2"/>
<feature type="region of interest" description="C-terminal hotdog fold" evidence="9">
    <location>
        <begin position="2049"/>
        <end position="2190"/>
    </location>
</feature>
<dbReference type="InterPro" id="IPR020806">
    <property type="entry name" value="PKS_PP-bd"/>
</dbReference>
<dbReference type="Gene3D" id="3.10.129.110">
    <property type="entry name" value="Polyketide synthase dehydratase"/>
    <property type="match status" value="1"/>
</dbReference>
<dbReference type="InterPro" id="IPR050091">
    <property type="entry name" value="PKS_NRPS_Biosynth_Enz"/>
</dbReference>
<evidence type="ECO:0000256" key="5">
    <source>
        <dbReference type="ARBA" id="ARBA00022679"/>
    </source>
</evidence>
<dbReference type="Pfam" id="PF21089">
    <property type="entry name" value="PKS_DH_N"/>
    <property type="match status" value="1"/>
</dbReference>
<dbReference type="SUPFAM" id="SSF53901">
    <property type="entry name" value="Thiolase-like"/>
    <property type="match status" value="2"/>
</dbReference>
<dbReference type="InterPro" id="IPR042104">
    <property type="entry name" value="PKS_dehydratase_sf"/>
</dbReference>
<dbReference type="Pfam" id="PF02801">
    <property type="entry name" value="Ketoacyl-synt_C"/>
    <property type="match status" value="2"/>
</dbReference>
<dbReference type="Gene3D" id="1.10.1200.10">
    <property type="entry name" value="ACP-like"/>
    <property type="match status" value="2"/>
</dbReference>
<dbReference type="InterPro" id="IPR036291">
    <property type="entry name" value="NAD(P)-bd_dom_sf"/>
</dbReference>
<dbReference type="InterPro" id="IPR009081">
    <property type="entry name" value="PP-bd_ACP"/>
</dbReference>
<feature type="domain" description="Ketosynthase family 3 (KS3)" evidence="11">
    <location>
        <begin position="31"/>
        <end position="458"/>
    </location>
</feature>
<evidence type="ECO:0000256" key="7">
    <source>
        <dbReference type="ARBA" id="ARBA00023098"/>
    </source>
</evidence>
<dbReference type="SUPFAM" id="SSF51735">
    <property type="entry name" value="NAD(P)-binding Rossmann-fold domains"/>
    <property type="match status" value="4"/>
</dbReference>
<sequence length="2835" mass="319821">MKNKLLLNELDLFEENNDNIRISSEVKNHNINDIAIIGIGAKLPLADNIDEFWENIIKGKDCIREFPDTRKRDIDNFFAHIGQSDENIQYINGAYLDEIDKFDYEFFRLTPIEARLMDPNQRLFLQTAWEAIEDSGYGGKKIIGTNTGVYVGYIGAVEEYKYKQLCSDDSNSFNAASVPGNLSSIIPSRISYLLDLKGPSMIVDTSCSSSLLAVHLACQGIKNGDCDMAIAGGIRLNLVPIVKKEKLGMESSDGKTRSFDDRSDGTGIGEGVIAILLKPLHKALEDKDNIYAVIKGSSINQDGTSIGITAPNVDAQADVIVKAWNEANIDPETISYIETHGTGTKLGDPIEIEGINKAFSRYTDKKQFCAIGSVKANIGHLYQAAGIVGLLKVVLALKNKQIPPLANFCFPNRKINFEQTPVYINDRLTNWECDKLPRRAGVSSFGFSGTNCHVVLEEADRYYDCESLNDCDNFSSQVLTLSAKSEAALMRLVQLHRNYIKKNDRVNLQNICYTANTGRGHYNYRLILKLKDVNDYRNKIEKICQYGLKDSSNFEDIFYGVHRVASSNEEVQKENIITEAEKIYISKTANEKLKEYIVSDYKSESAVDELCRLYVKGADVDWEELYKKLKVKKVSIPVYPFEKSRCWFEYSDELQNVQSNNDLFYSVVWEEDLLEDNEIRAVNGKVIIFKDSKGISKDLSDKLWNLGAEVIEVEYGREFEYVNNYKYVVGINEEDHERLFKTIGIDNLTYIIHLSTINDKVIINGNSELDESLNLGVYSLFYITRALINNGLSKEIKMLLVSEYIDEVTGYEEKIIPHNSAFMGLGKVINAEHRNIKCSCLDVDSYFGIEDLFKELVRDNVPYHIAYREGKRYTQVFDVIDIESINENEIRLKEDGVYVITGGTGGLGLQIALNLASKAKVKIALIGRSALPERHLWRSIIDNDKNSLIAKKLESLIDLESKSAEVEYYSADISNYNATKEVLDELRRKHNRINGVIHCAGVAGKGLIIRKNIYDFKEVLDPKVKGTWNLDKLTEKDSLDFFVMFSSALSLAGEQGQCDYVAANSYLDSFSYYRNKNGKKALTINWVAWKETGMAHENRLEENKFFEFLTIDKAVEAFNKILKKDIPRVLIGELKCNSLIPDQIVNMPLKLSNKVKNMLLADKGVKFAGDTDFTKSKNKVALKGRECHDYSEIEQIIGQVFKDVLGFKEINIYDNFFELGADSILLTKVHEKLDGILPVKLTVADFFAYPSIAQLAKFIAGSEKNSGSMSNNNQKTSEKGKDIAIIGMALNFPMAKSVDEFWNNIKSGKDCIREYPDNRKADALAYVKLLGLEKNMSFAEGGYLDEVDKFDYSFFRLSPKEASYMDPNQRMFLQTVWNAIEDSGYGNGGLSGSKTGVFVGFSKGTFDYDRIISESDPILVSNFIVGNLPSIIPGRIAYLLDLKGPTVTVDTACSSSLVAVHMACQAIKNGECDMAIAGGVKINLLPLQKKGQGGIGIESTDCRARPFDDNSDGTGWGEGVAAVILKPLEKALEDRDNIYAIIKGSAINQDGSSAGITAPNSLAQAEVIVNAWEDAGVDPETITYIEAHGTGTKLGDPVEIDGIQKAFSRFTDKKQFCAIGSVKSNIGHMDTAAGIAGLIKSVLALKNKQIPPSINFNLPNRNIDFTQSPVFVNDKLMDWENGNVPLRCGVSSFGFSGTNCHVVLEEYKSDEIKRNQENSKLNIFTLSAKSENVLSNMVLQFKKFLNANDKVNIEEVCYTLNIGRDHNNFRLAILVDSIEDLVCKLDALVKNGLKEKLDDVYFGSHKVVADNKNLNLFEPNEITEEQKRSYTLEAQRLMQEAEADFKTSRSHLEEICRLYVLGADIDWKAFYKDKELRRISLPAYPFEKKRCWINIDKYQSVNKKSSGIHPLIKELAIESIGQKIYLTELSVDDNWVLQDHRIMEKHVLPGTAYIEIVRAAASSFYRNSCLEIKEIIFVHPIVMERGEVKKVHTIIKSQNDYLEFTIASRINESAIDTDEEWQIHAQGKVYKLNKTVLKRNLEEIKQSCSEHIQEINQNELTKGFIEFGPRWLNYHKLCSSQDMALAELSLPDKFSEDLNSFYIHPALLDMAVNAVSLTLGEKYLPLAYKNFKLYGPTPKRIYSYLVKKYNESDRLNETLSFDITLMNENGEVFAEIEGYSIKRANDFGKMFKLKNCFYKYEWVPQRVKYDEHKLIEGSVLIFKDELGLGEKLAYKLREQGMDVIEVNYGNCFQKINDNSYTVDNSYESYQKLVSEISCRKLVKILHMFTVNNGEDYDEFSSSDRAIEKGIYSLFYMIKGFVNGKLRNDIDIIVLSSFANEITGEEKVIIPHNAALLGLSNAIKNEYFKLNCKRIDVDNEITYEDIIYELYSGDRNEKAAYRKGIKYVPQLNQINMDEIGENKVDFKQQGVYLVTGGTGGIGLEVCKYLSTKSKVNLALINRSNFPDRDQWTKIVDEGKETKQINIIKSIMDIEAQGSKVMIFAVDVSDYNAMKELTDDLRQRYGRINGVIHGAGVAGEGFLYNKDVKKFSEVILPKIHGTRVLFDLTKEDNLDFFIMFSSVASLFDLPGQGDYIAANSFLDSFCSYGKRKGIKTLTINWPAWKETGMAFNTNTNTDTVFKAIHTNHAIDAFEYSLNKDIDRVIIGELDFNFIGLLKEKPIRFSEAIENKIDRLRLERSDDTKAYKSVEINLKGKGEESYSQIEVNLSKIWAEVLGLDEINIYDSFYELGGDSILATRLLQEVEKEYPGILDITDIFSYSSISKMAEYIESKIKSEISSEKEVAAVIESGSDNIEDILQKLANGDISVDEVEGLIK</sequence>
<feature type="domain" description="Carrier" evidence="10">
    <location>
        <begin position="2717"/>
        <end position="2792"/>
    </location>
</feature>
<comment type="pathway">
    <text evidence="2">Antibiotic biosynthesis; bacillaene biosynthesis.</text>
</comment>
<dbReference type="InterPro" id="IPR049900">
    <property type="entry name" value="PKS_mFAS_DH"/>
</dbReference>
<feature type="domain" description="Ketosynthase family 3 (KS3)" evidence="11">
    <location>
        <begin position="1280"/>
        <end position="1706"/>
    </location>
</feature>
<dbReference type="PANTHER" id="PTHR43775:SF37">
    <property type="entry name" value="SI:DKEY-61P9.11"/>
    <property type="match status" value="1"/>
</dbReference>
<protein>
    <submittedName>
        <fullName evidence="13">Beta-ketoacyl synthase family protein,phosphopantetheine-containing protein</fullName>
    </submittedName>
</protein>
<dbReference type="Gene3D" id="3.40.50.720">
    <property type="entry name" value="NAD(P)-binding Rossmann-like Domain"/>
    <property type="match status" value="2"/>
</dbReference>
<dbReference type="InterPro" id="IPR049551">
    <property type="entry name" value="PKS_DH_C"/>
</dbReference>
<keyword evidence="5" id="KW-0808">Transferase</keyword>
<dbReference type="UniPathway" id="UPA01003"/>
<organism evidence="13 14">
    <name type="scientific">Acetivibrio clariflavus (strain DSM 19732 / NBRC 101661 / EBR45)</name>
    <name type="common">Clostridium clariflavum</name>
    <dbReference type="NCBI Taxonomy" id="720554"/>
    <lineage>
        <taxon>Bacteria</taxon>
        <taxon>Bacillati</taxon>
        <taxon>Bacillota</taxon>
        <taxon>Clostridia</taxon>
        <taxon>Eubacteriales</taxon>
        <taxon>Oscillospiraceae</taxon>
        <taxon>Acetivibrio</taxon>
    </lineage>
</organism>
<evidence type="ECO:0000259" key="11">
    <source>
        <dbReference type="PROSITE" id="PS52004"/>
    </source>
</evidence>
<evidence type="ECO:0000256" key="8">
    <source>
        <dbReference type="ARBA" id="ARBA00023268"/>
    </source>
</evidence>
<dbReference type="GO" id="GO:0006633">
    <property type="term" value="P:fatty acid biosynthetic process"/>
    <property type="evidence" value="ECO:0007669"/>
    <property type="project" value="InterPro"/>
</dbReference>
<feature type="region of interest" description="N-terminal hotdog fold" evidence="9">
    <location>
        <begin position="1909"/>
        <end position="2036"/>
    </location>
</feature>
<evidence type="ECO:0000256" key="3">
    <source>
        <dbReference type="ARBA" id="ARBA00022450"/>
    </source>
</evidence>
<dbReference type="RefSeq" id="WP_014255788.1">
    <property type="nucleotide sequence ID" value="NC_016627.1"/>
</dbReference>
<dbReference type="Pfam" id="PF00550">
    <property type="entry name" value="PP-binding"/>
    <property type="match status" value="2"/>
</dbReference>
<dbReference type="EMBL" id="CP003065">
    <property type="protein sequence ID" value="AEV69229.1"/>
    <property type="molecule type" value="Genomic_DNA"/>
</dbReference>
<keyword evidence="6" id="KW-0276">Fatty acid metabolism</keyword>
<evidence type="ECO:0000313" key="13">
    <source>
        <dbReference type="EMBL" id="AEV69229.1"/>
    </source>
</evidence>
<name>G8M270_ACECE</name>
<dbReference type="Gene3D" id="1.10.1240.100">
    <property type="match status" value="2"/>
</dbReference>
<evidence type="ECO:0000256" key="2">
    <source>
        <dbReference type="ARBA" id="ARBA00004789"/>
    </source>
</evidence>
<keyword evidence="3" id="KW-0596">Phosphopantetheine</keyword>
<evidence type="ECO:0000259" key="10">
    <source>
        <dbReference type="PROSITE" id="PS50075"/>
    </source>
</evidence>
<dbReference type="GO" id="GO:0004312">
    <property type="term" value="F:fatty acid synthase activity"/>
    <property type="evidence" value="ECO:0007669"/>
    <property type="project" value="TreeGrafter"/>
</dbReference>
<keyword evidence="7" id="KW-0443">Lipid metabolism</keyword>
<dbReference type="STRING" id="720554.Clocl_2663"/>
<dbReference type="CDD" id="cd00833">
    <property type="entry name" value="PKS"/>
    <property type="match status" value="2"/>
</dbReference>
<feature type="domain" description="PKS/mFAS DH" evidence="12">
    <location>
        <begin position="1909"/>
        <end position="2190"/>
    </location>
</feature>
<dbReference type="Pfam" id="PF08659">
    <property type="entry name" value="KR"/>
    <property type="match status" value="2"/>
</dbReference>
<comment type="function">
    <text evidence="1">Involved in some intermediate steps for the synthesis of the antibiotic polyketide bacillaene which is involved in secondary metabolism.</text>
</comment>
<dbReference type="InterPro" id="IPR014030">
    <property type="entry name" value="Ketoacyl_synth_N"/>
</dbReference>
<dbReference type="Gene3D" id="3.40.47.10">
    <property type="match status" value="2"/>
</dbReference>
<dbReference type="SUPFAM" id="SSF47336">
    <property type="entry name" value="ACP-like"/>
    <property type="match status" value="2"/>
</dbReference>
<evidence type="ECO:0000256" key="9">
    <source>
        <dbReference type="PROSITE-ProRule" id="PRU01363"/>
    </source>
</evidence>
<dbReference type="GO" id="GO:0004315">
    <property type="term" value="F:3-oxoacyl-[acyl-carrier-protein] synthase activity"/>
    <property type="evidence" value="ECO:0007669"/>
    <property type="project" value="InterPro"/>
</dbReference>
<gene>
    <name evidence="13" type="ordered locus">Clocl_2663</name>
</gene>
<dbReference type="Proteomes" id="UP000005435">
    <property type="component" value="Chromosome"/>
</dbReference>
<proteinExistence type="predicted"/>
<dbReference type="Pfam" id="PF14765">
    <property type="entry name" value="PS-DH"/>
    <property type="match status" value="1"/>
</dbReference>
<keyword evidence="4" id="KW-0597">Phosphoprotein</keyword>